<reference evidence="14" key="1">
    <citation type="submission" date="2022-07" db="EMBL/GenBank/DDBJ databases">
        <title>Genome Sequence of Physisporinus lineatus.</title>
        <authorList>
            <person name="Buettner E."/>
        </authorList>
    </citation>
    <scope>NUCLEOTIDE SEQUENCE</scope>
    <source>
        <strain evidence="14">VT162</strain>
    </source>
</reference>
<evidence type="ECO:0000256" key="1">
    <source>
        <dbReference type="ARBA" id="ARBA00000966"/>
    </source>
</evidence>
<evidence type="ECO:0000256" key="12">
    <source>
        <dbReference type="SAM" id="MobiDB-lite"/>
    </source>
</evidence>
<dbReference type="SMART" id="SM00236">
    <property type="entry name" value="fCBD"/>
    <property type="match status" value="1"/>
</dbReference>
<evidence type="ECO:0000256" key="6">
    <source>
        <dbReference type="ARBA" id="ARBA00023157"/>
    </source>
</evidence>
<evidence type="ECO:0000256" key="9">
    <source>
        <dbReference type="ARBA" id="ARBA00023295"/>
    </source>
</evidence>
<keyword evidence="5 11" id="KW-0136">Cellulose degradation</keyword>
<organism evidence="14 15">
    <name type="scientific">Meripilus lineatus</name>
    <dbReference type="NCBI Taxonomy" id="2056292"/>
    <lineage>
        <taxon>Eukaryota</taxon>
        <taxon>Fungi</taxon>
        <taxon>Dikarya</taxon>
        <taxon>Basidiomycota</taxon>
        <taxon>Agaricomycotina</taxon>
        <taxon>Agaricomycetes</taxon>
        <taxon>Polyporales</taxon>
        <taxon>Meripilaceae</taxon>
        <taxon>Meripilus</taxon>
    </lineage>
</organism>
<evidence type="ECO:0000256" key="8">
    <source>
        <dbReference type="ARBA" id="ARBA00023277"/>
    </source>
</evidence>
<dbReference type="AlphaFoldDB" id="A0AAD5V0R4"/>
<dbReference type="EC" id="3.2.1.-" evidence="11"/>
<dbReference type="Pfam" id="PF00840">
    <property type="entry name" value="Glyco_hydro_7"/>
    <property type="match status" value="1"/>
</dbReference>
<dbReference type="EMBL" id="JANAWD010000246">
    <property type="protein sequence ID" value="KAJ3483010.1"/>
    <property type="molecule type" value="Genomic_DNA"/>
</dbReference>
<dbReference type="FunFam" id="2.70.100.10:FF:000001">
    <property type="entry name" value="Glucanase"/>
    <property type="match status" value="1"/>
</dbReference>
<evidence type="ECO:0000256" key="5">
    <source>
        <dbReference type="ARBA" id="ARBA00023001"/>
    </source>
</evidence>
<feature type="region of interest" description="Disordered" evidence="12">
    <location>
        <begin position="497"/>
        <end position="523"/>
    </location>
</feature>
<feature type="domain" description="CBM1" evidence="13">
    <location>
        <begin position="562"/>
        <end position="598"/>
    </location>
</feature>
<keyword evidence="10 11" id="KW-0624">Polysaccharide degradation</keyword>
<dbReference type="PANTHER" id="PTHR33753">
    <property type="entry name" value="1,4-BETA-D-GLUCAN CELLOBIOHYDROLASE B"/>
    <property type="match status" value="1"/>
</dbReference>
<dbReference type="GO" id="GO:0005576">
    <property type="term" value="C:extracellular region"/>
    <property type="evidence" value="ECO:0007669"/>
    <property type="project" value="InterPro"/>
</dbReference>
<dbReference type="GO" id="GO:0030245">
    <property type="term" value="P:cellulose catabolic process"/>
    <property type="evidence" value="ECO:0007669"/>
    <property type="project" value="UniProtKB-KW"/>
</dbReference>
<dbReference type="Proteomes" id="UP001212997">
    <property type="component" value="Unassembled WGS sequence"/>
</dbReference>
<evidence type="ECO:0000313" key="14">
    <source>
        <dbReference type="EMBL" id="KAJ3483010.1"/>
    </source>
</evidence>
<feature type="region of interest" description="Disordered" evidence="12">
    <location>
        <begin position="541"/>
        <end position="565"/>
    </location>
</feature>
<dbReference type="InterPro" id="IPR035971">
    <property type="entry name" value="CBD_sf"/>
</dbReference>
<feature type="compositionally biased region" description="Low complexity" evidence="12">
    <location>
        <begin position="541"/>
        <end position="563"/>
    </location>
</feature>
<dbReference type="InterPro" id="IPR000254">
    <property type="entry name" value="CBD"/>
</dbReference>
<protein>
    <recommendedName>
        <fullName evidence="11">Glucanase</fullName>
        <ecNumber evidence="11">3.2.1.-</ecNumber>
    </recommendedName>
</protein>
<dbReference type="Gene3D" id="2.70.100.10">
    <property type="entry name" value="Glycoside hydrolase, family 7, domain"/>
    <property type="match status" value="1"/>
</dbReference>
<evidence type="ECO:0000256" key="7">
    <source>
        <dbReference type="ARBA" id="ARBA00023180"/>
    </source>
</evidence>
<dbReference type="PRINTS" id="PR00734">
    <property type="entry name" value="GLHYDRLASE7"/>
</dbReference>
<keyword evidence="7" id="KW-0325">Glycoprotein</keyword>
<evidence type="ECO:0000256" key="2">
    <source>
        <dbReference type="ARBA" id="ARBA00006044"/>
    </source>
</evidence>
<comment type="similarity">
    <text evidence="2 11">Belongs to the glycosyl hydrolase 7 (cellulase C) family.</text>
</comment>
<dbReference type="Pfam" id="PF00734">
    <property type="entry name" value="CBM_1"/>
    <property type="match status" value="1"/>
</dbReference>
<comment type="caution">
    <text evidence="14">The sequence shown here is derived from an EMBL/GenBank/DDBJ whole genome shotgun (WGS) entry which is preliminary data.</text>
</comment>
<dbReference type="InterPro" id="IPR037019">
    <property type="entry name" value="Glyco_hydro_7_sf"/>
</dbReference>
<dbReference type="PANTHER" id="PTHR33753:SF1">
    <property type="entry name" value="ENDO-BETA-1,4-GLUCANASE CELB"/>
    <property type="match status" value="1"/>
</dbReference>
<dbReference type="GO" id="GO:0008810">
    <property type="term" value="F:cellulase activity"/>
    <property type="evidence" value="ECO:0007669"/>
    <property type="project" value="UniProtKB-EC"/>
</dbReference>
<evidence type="ECO:0000256" key="11">
    <source>
        <dbReference type="RuleBase" id="RU361164"/>
    </source>
</evidence>
<dbReference type="InterPro" id="IPR001722">
    <property type="entry name" value="Glyco_hydro_7"/>
</dbReference>
<accession>A0AAD5V0R4</accession>
<dbReference type="CDD" id="cd07999">
    <property type="entry name" value="GH7_CBH_EG"/>
    <property type="match status" value="1"/>
</dbReference>
<proteinExistence type="inferred from homology"/>
<dbReference type="InterPro" id="IPR013320">
    <property type="entry name" value="ConA-like_dom_sf"/>
</dbReference>
<keyword evidence="9 11" id="KW-0326">Glycosidase</keyword>
<evidence type="ECO:0000256" key="3">
    <source>
        <dbReference type="ARBA" id="ARBA00022729"/>
    </source>
</evidence>
<dbReference type="SUPFAM" id="SSF57180">
    <property type="entry name" value="Cellulose-binding domain"/>
    <property type="match status" value="1"/>
</dbReference>
<keyword evidence="4 11" id="KW-0378">Hydrolase</keyword>
<dbReference type="GO" id="GO:0030248">
    <property type="term" value="F:cellulose binding"/>
    <property type="evidence" value="ECO:0007669"/>
    <property type="project" value="InterPro"/>
</dbReference>
<evidence type="ECO:0000313" key="15">
    <source>
        <dbReference type="Proteomes" id="UP001212997"/>
    </source>
</evidence>
<keyword evidence="3" id="KW-0732">Signal</keyword>
<keyword evidence="8" id="KW-0119">Carbohydrate metabolism</keyword>
<gene>
    <name evidence="14" type="ORF">NLI96_g6591</name>
</gene>
<evidence type="ECO:0000256" key="10">
    <source>
        <dbReference type="ARBA" id="ARBA00023326"/>
    </source>
</evidence>
<evidence type="ECO:0000256" key="4">
    <source>
        <dbReference type="ARBA" id="ARBA00022801"/>
    </source>
</evidence>
<sequence length="598" mass="63960">MNILPSPFLRKVSRPPSVHRNSLLLDKACDRGFSILLDILATSNSSGPASDNGLEKSTRLMMDFRRYLPNQPGPQNLGLNFITSSKPKGIMFPFAALLSLAMAATVFGQQVGTQQAETHPSLPAQQCTKSGGCKTLSTSVVLDSNWRWLHTTSGYTNCYTGNTWDASLCPDPATCAKNCALDGANYSGTYGITTSGNALTLKFVTGANIGSRVYLMSSDTQYQMFKLKNQEFTFDVDMSNLPCGLNGALYLVEMDADGGMAKYPTNKAGAKYGTGYCDSQCPHDIKFINGEANVQDWTPSPNDTNAGTGKYGTCCNEMDIWEANQNAAAYTPHVCTKEGPYRCTGTECGDGDNRYGGVCDKDGCDFNSWRMGDQTFLGLGKTVDTSKKFTVVTQFITSDNTANGKLSEIRRLYVQDGKVIKNSNINIPGIPTGNSVTDAFCNAQKSVFGDTNSFENLGGLGAMDKALVNGMVLALSIWDDHAANMLWLDSNYPTTADASKPGVSRGPCATTSGNPKDVESQVPNSSVTYSNIKFGDIDSTYSTSGTSPSSSSSAPTTNPTSGTVPQWGQCGGTGYTGPTACVSPYTCHVLNPYYSQCY</sequence>
<keyword evidence="15" id="KW-1185">Reference proteome</keyword>
<comment type="catalytic activity">
    <reaction evidence="1">
        <text>Endohydrolysis of (1-&gt;4)-beta-D-glucosidic linkages in cellulose, lichenin and cereal beta-D-glucans.</text>
        <dbReference type="EC" id="3.2.1.4"/>
    </reaction>
</comment>
<dbReference type="PROSITE" id="PS51164">
    <property type="entry name" value="CBM1_2"/>
    <property type="match status" value="1"/>
</dbReference>
<keyword evidence="6" id="KW-1015">Disulfide bond</keyword>
<dbReference type="PROSITE" id="PS00562">
    <property type="entry name" value="CBM1_1"/>
    <property type="match status" value="1"/>
</dbReference>
<name>A0AAD5V0R4_9APHY</name>
<dbReference type="SUPFAM" id="SSF49899">
    <property type="entry name" value="Concanavalin A-like lectins/glucanases"/>
    <property type="match status" value="1"/>
</dbReference>
<evidence type="ECO:0000259" key="13">
    <source>
        <dbReference type="PROSITE" id="PS51164"/>
    </source>
</evidence>